<dbReference type="PANTHER" id="PTHR34109:SF1">
    <property type="entry name" value="VOC DOMAIN-CONTAINING PROTEIN"/>
    <property type="match status" value="1"/>
</dbReference>
<dbReference type="Pfam" id="PF00903">
    <property type="entry name" value="Glyoxalase"/>
    <property type="match status" value="1"/>
</dbReference>
<sequence>MSIHAATGQFTDHGIPHGYTSLTPFIVVTPAAEAIEFYSNVFGAHVEQRTDFPGPDGEPIVAHADLDFGTGRLQLGDPNPQYGLVPRPDGDCDCYSIAVYVTDVDSVVQRAVDAGAVIREEVQTFVSGDRFGSVRDPFGVRWSVMTRIEDLSPAESASRIEEWAKQQG</sequence>
<dbReference type="EMBL" id="PEBD01000005">
    <property type="protein sequence ID" value="PHV67497.1"/>
    <property type="molecule type" value="Genomic_DNA"/>
</dbReference>
<evidence type="ECO:0000313" key="3">
    <source>
        <dbReference type="Proteomes" id="UP000225108"/>
    </source>
</evidence>
<dbReference type="InterPro" id="IPR004360">
    <property type="entry name" value="Glyas_Fos-R_dOase_dom"/>
</dbReference>
<comment type="caution">
    <text evidence="2">The sequence shown here is derived from an EMBL/GenBank/DDBJ whole genome shotgun (WGS) entry which is preliminary data.</text>
</comment>
<dbReference type="Proteomes" id="UP000225108">
    <property type="component" value="Unassembled WGS sequence"/>
</dbReference>
<dbReference type="CDD" id="cd07246">
    <property type="entry name" value="VOC_like"/>
    <property type="match status" value="1"/>
</dbReference>
<gene>
    <name evidence="2" type="ORF">CSW57_07305</name>
</gene>
<dbReference type="InterPro" id="IPR037523">
    <property type="entry name" value="VOC_core"/>
</dbReference>
<reference evidence="2 3" key="1">
    <citation type="submission" date="2017-10" db="EMBL/GenBank/DDBJ databases">
        <title>The draft genome sequence of Williamsia sp. BULT 1.1 isolated from the semi-arid grassland soils from South Africa.</title>
        <authorList>
            <person name="Kabwe M.H."/>
            <person name="Govender N."/>
            <person name="Mutseka Lunga P."/>
            <person name="Vikram S."/>
            <person name="Makhalanyane T.P."/>
        </authorList>
    </citation>
    <scope>NUCLEOTIDE SEQUENCE [LARGE SCALE GENOMIC DNA]</scope>
    <source>
        <strain evidence="2 3">BULT 1.1</strain>
    </source>
</reference>
<evidence type="ECO:0000259" key="1">
    <source>
        <dbReference type="PROSITE" id="PS51819"/>
    </source>
</evidence>
<proteinExistence type="predicted"/>
<accession>A0A2G3PNS9</accession>
<dbReference type="RefSeq" id="WP_099382188.1">
    <property type="nucleotide sequence ID" value="NZ_PEBD01000005.1"/>
</dbReference>
<dbReference type="Gene3D" id="3.30.720.120">
    <property type="match status" value="1"/>
</dbReference>
<dbReference type="Gene3D" id="3.30.720.110">
    <property type="match status" value="1"/>
</dbReference>
<dbReference type="AlphaFoldDB" id="A0A2G3PNS9"/>
<dbReference type="SUPFAM" id="SSF54593">
    <property type="entry name" value="Glyoxalase/Bleomycin resistance protein/Dihydroxybiphenyl dioxygenase"/>
    <property type="match status" value="1"/>
</dbReference>
<name>A0A2G3PNS9_WILMA</name>
<dbReference type="PROSITE" id="PS51819">
    <property type="entry name" value="VOC"/>
    <property type="match status" value="1"/>
</dbReference>
<feature type="domain" description="VOC" evidence="1">
    <location>
        <begin position="18"/>
        <end position="147"/>
    </location>
</feature>
<protein>
    <submittedName>
        <fullName evidence="2">Glyoxalase</fullName>
    </submittedName>
</protein>
<dbReference type="InterPro" id="IPR029068">
    <property type="entry name" value="Glyas_Bleomycin-R_OHBP_Dase"/>
</dbReference>
<organism evidence="2 3">
    <name type="scientific">Williamsia marianensis</name>
    <dbReference type="NCBI Taxonomy" id="85044"/>
    <lineage>
        <taxon>Bacteria</taxon>
        <taxon>Bacillati</taxon>
        <taxon>Actinomycetota</taxon>
        <taxon>Actinomycetes</taxon>
        <taxon>Mycobacteriales</taxon>
        <taxon>Nocardiaceae</taxon>
        <taxon>Williamsia</taxon>
    </lineage>
</organism>
<dbReference type="PANTHER" id="PTHR34109">
    <property type="entry name" value="BNAUNNG04460D PROTEIN-RELATED"/>
    <property type="match status" value="1"/>
</dbReference>
<evidence type="ECO:0000313" key="2">
    <source>
        <dbReference type="EMBL" id="PHV67497.1"/>
    </source>
</evidence>